<dbReference type="AlphaFoldDB" id="A0A7Z0D270"/>
<gene>
    <name evidence="2" type="ORF">BJY26_001808</name>
</gene>
<evidence type="ECO:0000313" key="3">
    <source>
        <dbReference type="Proteomes" id="UP000539111"/>
    </source>
</evidence>
<name>A0A7Z0D270_9MICO</name>
<dbReference type="InterPro" id="IPR018720">
    <property type="entry name" value="DUF2249"/>
</dbReference>
<evidence type="ECO:0000259" key="1">
    <source>
        <dbReference type="Pfam" id="PF10006"/>
    </source>
</evidence>
<dbReference type="Pfam" id="PF10006">
    <property type="entry name" value="DUF2249"/>
    <property type="match status" value="1"/>
</dbReference>
<keyword evidence="3" id="KW-1185">Reference proteome</keyword>
<comment type="caution">
    <text evidence="2">The sequence shown here is derived from an EMBL/GenBank/DDBJ whole genome shotgun (WGS) entry which is preliminary data.</text>
</comment>
<proteinExistence type="predicted"/>
<evidence type="ECO:0000313" key="2">
    <source>
        <dbReference type="EMBL" id="NYI67502.1"/>
    </source>
</evidence>
<dbReference type="Proteomes" id="UP000539111">
    <property type="component" value="Unassembled WGS sequence"/>
</dbReference>
<protein>
    <submittedName>
        <fullName evidence="2">Uncharacterized protein (DUF2249 family)</fullName>
    </submittedName>
</protein>
<dbReference type="RefSeq" id="WP_179427512.1">
    <property type="nucleotide sequence ID" value="NZ_JACBZP010000001.1"/>
</dbReference>
<dbReference type="EMBL" id="JACBZP010000001">
    <property type="protein sequence ID" value="NYI67502.1"/>
    <property type="molecule type" value="Genomic_DNA"/>
</dbReference>
<organism evidence="2 3">
    <name type="scientific">Spelaeicoccus albus</name>
    <dbReference type="NCBI Taxonomy" id="1280376"/>
    <lineage>
        <taxon>Bacteria</taxon>
        <taxon>Bacillati</taxon>
        <taxon>Actinomycetota</taxon>
        <taxon>Actinomycetes</taxon>
        <taxon>Micrococcales</taxon>
        <taxon>Brevibacteriaceae</taxon>
        <taxon>Spelaeicoccus</taxon>
    </lineage>
</organism>
<accession>A0A7Z0D270</accession>
<reference evidence="2 3" key="1">
    <citation type="submission" date="2020-07" db="EMBL/GenBank/DDBJ databases">
        <title>Sequencing the genomes of 1000 actinobacteria strains.</title>
        <authorList>
            <person name="Klenk H.-P."/>
        </authorList>
    </citation>
    <scope>NUCLEOTIDE SEQUENCE [LARGE SCALE GENOMIC DNA]</scope>
    <source>
        <strain evidence="2 3">DSM 26341</strain>
    </source>
</reference>
<feature type="domain" description="DUF2249" evidence="1">
    <location>
        <begin position="8"/>
        <end position="76"/>
    </location>
</feature>
<sequence>MPAADLQLDVRSEVPARRHQLIFETYQGLGDGEAFVLINDHDPKPLYYQFEAEHTGEFTWDYLEEGPEAWRVRIGRIVCP</sequence>